<dbReference type="RefSeq" id="WP_263072341.1">
    <property type="nucleotide sequence ID" value="NZ_JAOUSF010000002.1"/>
</dbReference>
<dbReference type="Pfam" id="PF13407">
    <property type="entry name" value="Peripla_BP_4"/>
    <property type="match status" value="1"/>
</dbReference>
<dbReference type="Proteomes" id="UP001209318">
    <property type="component" value="Unassembled WGS sequence"/>
</dbReference>
<evidence type="ECO:0000256" key="2">
    <source>
        <dbReference type="ARBA" id="ARBA00007639"/>
    </source>
</evidence>
<dbReference type="SUPFAM" id="SSF53822">
    <property type="entry name" value="Periplasmic binding protein-like I"/>
    <property type="match status" value="1"/>
</dbReference>
<name>A0AAE3ITF3_9BACI</name>
<dbReference type="GO" id="GO:0030313">
    <property type="term" value="C:cell envelope"/>
    <property type="evidence" value="ECO:0007669"/>
    <property type="project" value="UniProtKB-SubCell"/>
</dbReference>
<comment type="caution">
    <text evidence="6">The sequence shown here is derived from an EMBL/GenBank/DDBJ whole genome shotgun (WGS) entry which is preliminary data.</text>
</comment>
<evidence type="ECO:0000256" key="4">
    <source>
        <dbReference type="SAM" id="SignalP"/>
    </source>
</evidence>
<feature type="domain" description="Periplasmic binding protein" evidence="5">
    <location>
        <begin position="39"/>
        <end position="301"/>
    </location>
</feature>
<comment type="subcellular location">
    <subcellularLocation>
        <location evidence="1">Cell envelope</location>
    </subcellularLocation>
</comment>
<dbReference type="InterPro" id="IPR028082">
    <property type="entry name" value="Peripla_BP_I"/>
</dbReference>
<dbReference type="Gene3D" id="3.40.50.2300">
    <property type="match status" value="2"/>
</dbReference>
<evidence type="ECO:0000313" key="7">
    <source>
        <dbReference type="Proteomes" id="UP001209318"/>
    </source>
</evidence>
<feature type="chain" id="PRO_5041910260" evidence="4">
    <location>
        <begin position="24"/>
        <end position="321"/>
    </location>
</feature>
<evidence type="ECO:0000256" key="1">
    <source>
        <dbReference type="ARBA" id="ARBA00004196"/>
    </source>
</evidence>
<feature type="signal peptide" evidence="4">
    <location>
        <begin position="1"/>
        <end position="23"/>
    </location>
</feature>
<protein>
    <submittedName>
        <fullName evidence="6">Sugar ABC transporter substrate-binding protein</fullName>
    </submittedName>
</protein>
<comment type="similarity">
    <text evidence="2">Belongs to the bacterial solute-binding protein 2 family.</text>
</comment>
<reference evidence="6" key="1">
    <citation type="submission" date="2022-10" db="EMBL/GenBank/DDBJ databases">
        <title>Description of Fervidibacillus gen. nov. in the family Fervidibacillaceae fam. nov. with two species, Fervidibacillus albus sp. nov., and Fervidibacillus halotolerans sp. nov., isolated from tidal flat sediments.</title>
        <authorList>
            <person name="Kwon K.K."/>
            <person name="Yang S.-H."/>
        </authorList>
    </citation>
    <scope>NUCLEOTIDE SEQUENCE</scope>
    <source>
        <strain evidence="6">JCM 19140</strain>
    </source>
</reference>
<evidence type="ECO:0000256" key="3">
    <source>
        <dbReference type="ARBA" id="ARBA00022729"/>
    </source>
</evidence>
<dbReference type="PROSITE" id="PS51257">
    <property type="entry name" value="PROKAR_LIPOPROTEIN"/>
    <property type="match status" value="1"/>
</dbReference>
<dbReference type="PANTHER" id="PTHR46847">
    <property type="entry name" value="D-ALLOSE-BINDING PERIPLASMIC PROTEIN-RELATED"/>
    <property type="match status" value="1"/>
</dbReference>
<dbReference type="PANTHER" id="PTHR46847:SF1">
    <property type="entry name" value="D-ALLOSE-BINDING PERIPLASMIC PROTEIN-RELATED"/>
    <property type="match status" value="1"/>
</dbReference>
<dbReference type="InterPro" id="IPR025997">
    <property type="entry name" value="SBP_2_dom"/>
</dbReference>
<organism evidence="6 7">
    <name type="scientific">Perspicuibacillus lycopersici</name>
    <dbReference type="NCBI Taxonomy" id="1325689"/>
    <lineage>
        <taxon>Bacteria</taxon>
        <taxon>Bacillati</taxon>
        <taxon>Bacillota</taxon>
        <taxon>Bacilli</taxon>
        <taxon>Bacillales</taxon>
        <taxon>Bacillaceae</taxon>
        <taxon>Perspicuibacillus</taxon>
    </lineage>
</organism>
<sequence length="321" mass="34404">MKKFMYLVIALLVSVFISACSNATGSNNSKNGDDSSVDIVYLTMDLGSPYFVEVANGVEEKAKELGWNFQVHDAKGDVSQQISGLENFIAQGVDAILISPLEENAAKSLIEKATDAGIKVINLNSPVDGSDVFITPDEYDMGYAIGKAAGQWAAENLEGPVKAVTYNVKEHPATLTREEGMRDGIKEFVPDVEFVASMSALTPEDGMANMEGLIQAHPDINIVVGCNDAGIMGSYEVAKSANLDLTKMYFGGIDAVSQAIDLIKSEKAAGEGAYRGTVDITPFKTGEIAVETAEKLLNGEEVEDKIIIPAKVVSWDNIDEY</sequence>
<evidence type="ECO:0000313" key="6">
    <source>
        <dbReference type="EMBL" id="MCU9613129.1"/>
    </source>
</evidence>
<proteinExistence type="inferred from homology"/>
<accession>A0AAE3ITF3</accession>
<keyword evidence="7" id="KW-1185">Reference proteome</keyword>
<dbReference type="AlphaFoldDB" id="A0AAE3ITF3"/>
<dbReference type="EMBL" id="JAOUSF010000002">
    <property type="protein sequence ID" value="MCU9613129.1"/>
    <property type="molecule type" value="Genomic_DNA"/>
</dbReference>
<dbReference type="CDD" id="cd01536">
    <property type="entry name" value="PBP1_ABC_sugar_binding-like"/>
    <property type="match status" value="1"/>
</dbReference>
<keyword evidence="3 4" id="KW-0732">Signal</keyword>
<evidence type="ECO:0000259" key="5">
    <source>
        <dbReference type="Pfam" id="PF13407"/>
    </source>
</evidence>
<dbReference type="GO" id="GO:0030246">
    <property type="term" value="F:carbohydrate binding"/>
    <property type="evidence" value="ECO:0007669"/>
    <property type="project" value="UniProtKB-ARBA"/>
</dbReference>
<gene>
    <name evidence="6" type="ORF">OEV98_06135</name>
</gene>